<dbReference type="PANTHER" id="PTHR42985:SF40">
    <property type="entry name" value="LD47995P-RELATED"/>
    <property type="match status" value="1"/>
</dbReference>
<dbReference type="RefSeq" id="XP_014678919.1">
    <property type="nucleotide sequence ID" value="XM_014823433.1"/>
</dbReference>
<dbReference type="PROSITE" id="PS50283">
    <property type="entry name" value="NA_SOLUT_SYMP_3"/>
    <property type="match status" value="1"/>
</dbReference>
<name>A0ABM1F398_PRICU</name>
<evidence type="ECO:0000313" key="14">
    <source>
        <dbReference type="RefSeq" id="XP_014678919.1"/>
    </source>
</evidence>
<keyword evidence="6 11" id="KW-1133">Transmembrane helix</keyword>
<feature type="non-terminal residue" evidence="14">
    <location>
        <position position="97"/>
    </location>
</feature>
<evidence type="ECO:0000256" key="5">
    <source>
        <dbReference type="ARBA" id="ARBA00022692"/>
    </source>
</evidence>
<feature type="transmembrane region" description="Helical" evidence="11">
    <location>
        <begin position="29"/>
        <end position="47"/>
    </location>
</feature>
<dbReference type="GeneID" id="106818760"/>
<gene>
    <name evidence="14" type="primary">LOC106818760</name>
</gene>
<comment type="subcellular location">
    <subcellularLocation>
        <location evidence="1">Cell membrane</location>
        <topology evidence="1">Multi-pass membrane protein</topology>
    </subcellularLocation>
</comment>
<evidence type="ECO:0000256" key="3">
    <source>
        <dbReference type="ARBA" id="ARBA00022448"/>
    </source>
</evidence>
<comment type="similarity">
    <text evidence="2">Belongs to the sodium:solute symporter (SSF) (TC 2.A.21) family.</text>
</comment>
<evidence type="ECO:0000256" key="4">
    <source>
        <dbReference type="ARBA" id="ARBA00022475"/>
    </source>
</evidence>
<evidence type="ECO:0000256" key="8">
    <source>
        <dbReference type="ARBA" id="ARBA00023065"/>
    </source>
</evidence>
<dbReference type="Proteomes" id="UP000695022">
    <property type="component" value="Unplaced"/>
</dbReference>
<dbReference type="InterPro" id="IPR051163">
    <property type="entry name" value="Sodium:Solute_Symporter_SSF"/>
</dbReference>
<keyword evidence="10" id="KW-0739">Sodium transport</keyword>
<evidence type="ECO:0000256" key="10">
    <source>
        <dbReference type="ARBA" id="ARBA00023201"/>
    </source>
</evidence>
<keyword evidence="12" id="KW-0732">Signal</keyword>
<keyword evidence="5 11" id="KW-0812">Transmembrane</keyword>
<feature type="signal peptide" evidence="12">
    <location>
        <begin position="1"/>
        <end position="19"/>
    </location>
</feature>
<dbReference type="InterPro" id="IPR038377">
    <property type="entry name" value="Na/Glc_symporter_sf"/>
</dbReference>
<accession>A0ABM1F398</accession>
<keyword evidence="4" id="KW-1003">Cell membrane</keyword>
<evidence type="ECO:0000256" key="6">
    <source>
        <dbReference type="ARBA" id="ARBA00022989"/>
    </source>
</evidence>
<keyword evidence="7" id="KW-0915">Sodium</keyword>
<dbReference type="InterPro" id="IPR001734">
    <property type="entry name" value="Na/solute_symporter"/>
</dbReference>
<evidence type="ECO:0000256" key="7">
    <source>
        <dbReference type="ARBA" id="ARBA00023053"/>
    </source>
</evidence>
<feature type="chain" id="PRO_5047357723" evidence="12">
    <location>
        <begin position="20"/>
        <end position="97"/>
    </location>
</feature>
<dbReference type="Gene3D" id="1.20.1730.10">
    <property type="entry name" value="Sodium/glucose cotransporter"/>
    <property type="match status" value="1"/>
</dbReference>
<keyword evidence="8" id="KW-0406">Ion transport</keyword>
<evidence type="ECO:0000256" key="9">
    <source>
        <dbReference type="ARBA" id="ARBA00023136"/>
    </source>
</evidence>
<keyword evidence="13" id="KW-1185">Reference proteome</keyword>
<protein>
    <submittedName>
        <fullName evidence="14">Sodium-dependent multivitamin transporter-like</fullName>
    </submittedName>
</protein>
<evidence type="ECO:0000313" key="13">
    <source>
        <dbReference type="Proteomes" id="UP000695022"/>
    </source>
</evidence>
<dbReference type="PANTHER" id="PTHR42985">
    <property type="entry name" value="SODIUM-COUPLED MONOCARBOXYLATE TRANSPORTER"/>
    <property type="match status" value="1"/>
</dbReference>
<feature type="transmembrane region" description="Helical" evidence="11">
    <location>
        <begin position="54"/>
        <end position="75"/>
    </location>
</feature>
<evidence type="ECO:0000256" key="1">
    <source>
        <dbReference type="ARBA" id="ARBA00004651"/>
    </source>
</evidence>
<organism evidence="13 14">
    <name type="scientific">Priapulus caudatus</name>
    <name type="common">Priapulid worm</name>
    <dbReference type="NCBI Taxonomy" id="37621"/>
    <lineage>
        <taxon>Eukaryota</taxon>
        <taxon>Metazoa</taxon>
        <taxon>Ecdysozoa</taxon>
        <taxon>Scalidophora</taxon>
        <taxon>Priapulida</taxon>
        <taxon>Priapulimorpha</taxon>
        <taxon>Priapulimorphida</taxon>
        <taxon>Priapulidae</taxon>
        <taxon>Priapulus</taxon>
    </lineage>
</organism>
<keyword evidence="9 11" id="KW-0472">Membrane</keyword>
<evidence type="ECO:0000256" key="11">
    <source>
        <dbReference type="SAM" id="Phobius"/>
    </source>
</evidence>
<evidence type="ECO:0000256" key="2">
    <source>
        <dbReference type="ARBA" id="ARBA00006434"/>
    </source>
</evidence>
<proteinExistence type="inferred from homology"/>
<evidence type="ECO:0000256" key="12">
    <source>
        <dbReference type="SAM" id="SignalP"/>
    </source>
</evidence>
<reference evidence="14" key="1">
    <citation type="submission" date="2025-08" db="UniProtKB">
        <authorList>
            <consortium name="RefSeq"/>
        </authorList>
    </citation>
    <scope>IDENTIFICATION</scope>
</reference>
<sequence length="97" mass="10066">MLYGCISLGLAFIISGAEGVVQVSILVNGTVGGPLLGVFLLGMLFPWSNAKGAFVGTLTAFIASMWLGLGATYYADYIVPPYLDTSVEGCPANMTLP</sequence>
<keyword evidence="3" id="KW-0813">Transport</keyword>